<protein>
    <submittedName>
        <fullName evidence="2">Uncharacterized protein</fullName>
    </submittedName>
</protein>
<proteinExistence type="predicted"/>
<dbReference type="OrthoDB" id="4025768at2759"/>
<sequence>MAACPICHKLELPTHQDLLCGACVHSSIELVRNSVIENERVALSLRREINAIFAACDARPGASDKRTQESGKRAVLGAARTSGGSDALPTSGAAVKSLALQLWRLEILNVNIKLQGIERARKTTQDKIAAAETRCGALEAALLERERAIDDERHRMEDQYKAAVAKSCLDAAVVRSERVPQIQRQVTRLQHAHYVVLRELVFSGRPRAPNRVMLFHQPVIRLSAFLSHNNKVDAINTFLENLVCVLMLFKDLFFPNEPSVLPYLPYLQSLLPDESFYASVQEEIAAISNERKIETGETSNGPTVAAPIAESVSFAKVVICNNTIRIPMSSRTANLSRRASVRDAEKAARESETSPTPPSQASTRLVPSALEGKKIIIVPHKILTRPFTRLKTQEYLKFVLVLVKMLVSFNSILREIDARMPPRKLKHSRSMMDTLNSLRFRPKITDSPDYAGDVVYDIQHILFRLATLDERFHGDSDDSAFESCSTKSTCAASSADVLLALKVITDSSLSTSIVNIHSSQVPRQESTPRFYAGLLGKACRQPEKFKSVDDANIYGMVSESHSDSSSSLRASGTTRSRRDVTGDELKMITHAVHTLISEGGGMLAAPKLGSRRDTMAVMEQSRAQLQDWDVVSQMY</sequence>
<evidence type="ECO:0000313" key="2">
    <source>
        <dbReference type="EMBL" id="RKP33074.1"/>
    </source>
</evidence>
<evidence type="ECO:0000313" key="3">
    <source>
        <dbReference type="Proteomes" id="UP000268321"/>
    </source>
</evidence>
<dbReference type="Proteomes" id="UP000268321">
    <property type="component" value="Unassembled WGS sequence"/>
</dbReference>
<feature type="compositionally biased region" description="Low complexity" evidence="1">
    <location>
        <begin position="563"/>
        <end position="574"/>
    </location>
</feature>
<evidence type="ECO:0000256" key="1">
    <source>
        <dbReference type="SAM" id="MobiDB-lite"/>
    </source>
</evidence>
<reference evidence="3" key="1">
    <citation type="journal article" date="2018" name="Nat. Microbiol.">
        <title>Leveraging single-cell genomics to expand the fungal tree of life.</title>
        <authorList>
            <person name="Ahrendt S.R."/>
            <person name="Quandt C.A."/>
            <person name="Ciobanu D."/>
            <person name="Clum A."/>
            <person name="Salamov A."/>
            <person name="Andreopoulos B."/>
            <person name="Cheng J.F."/>
            <person name="Woyke T."/>
            <person name="Pelin A."/>
            <person name="Henrissat B."/>
            <person name="Reynolds N.K."/>
            <person name="Benny G.L."/>
            <person name="Smith M.E."/>
            <person name="James T.Y."/>
            <person name="Grigoriev I.V."/>
        </authorList>
    </citation>
    <scope>NUCLEOTIDE SEQUENCE [LARGE SCALE GENOMIC DNA]</scope>
    <source>
        <strain evidence="3">Baker2002</strain>
    </source>
</reference>
<feature type="region of interest" description="Disordered" evidence="1">
    <location>
        <begin position="335"/>
        <end position="364"/>
    </location>
</feature>
<feature type="compositionally biased region" description="Basic and acidic residues" evidence="1">
    <location>
        <begin position="340"/>
        <end position="352"/>
    </location>
</feature>
<name>A0A4P9ZIP8_9ASCO</name>
<accession>A0A4P9ZIP8</accession>
<keyword evidence="3" id="KW-1185">Reference proteome</keyword>
<organism evidence="2 3">
    <name type="scientific">Metschnikowia bicuspidata</name>
    <dbReference type="NCBI Taxonomy" id="27322"/>
    <lineage>
        <taxon>Eukaryota</taxon>
        <taxon>Fungi</taxon>
        <taxon>Dikarya</taxon>
        <taxon>Ascomycota</taxon>
        <taxon>Saccharomycotina</taxon>
        <taxon>Pichiomycetes</taxon>
        <taxon>Metschnikowiaceae</taxon>
        <taxon>Metschnikowia</taxon>
    </lineage>
</organism>
<feature type="region of interest" description="Disordered" evidence="1">
    <location>
        <begin position="558"/>
        <end position="582"/>
    </location>
</feature>
<gene>
    <name evidence="2" type="ORF">METBISCDRAFT_20942</name>
</gene>
<dbReference type="AlphaFoldDB" id="A0A4P9ZIP8"/>
<dbReference type="EMBL" id="ML004428">
    <property type="protein sequence ID" value="RKP33074.1"/>
    <property type="molecule type" value="Genomic_DNA"/>
</dbReference>